<dbReference type="PANTHER" id="PTHR47287:SF9">
    <property type="entry name" value="ZINC FINGER PROTEIN 4-LIKE"/>
    <property type="match status" value="1"/>
</dbReference>
<evidence type="ECO:0000256" key="1">
    <source>
        <dbReference type="ARBA" id="ARBA00004123"/>
    </source>
</evidence>
<dbReference type="InterPro" id="IPR044246">
    <property type="entry name" value="ZFP3-like"/>
</dbReference>
<feature type="compositionally biased region" description="Pro residues" evidence="7">
    <location>
        <begin position="1"/>
        <end position="11"/>
    </location>
</feature>
<dbReference type="InterPro" id="IPR013087">
    <property type="entry name" value="Znf_C2H2_type"/>
</dbReference>
<feature type="domain" description="C2H2-type" evidence="8">
    <location>
        <begin position="116"/>
        <end position="143"/>
    </location>
</feature>
<dbReference type="AlphaFoldDB" id="A0A6A6NEZ2"/>
<dbReference type="Gene3D" id="3.30.160.60">
    <property type="entry name" value="Classic Zinc Finger"/>
    <property type="match status" value="1"/>
</dbReference>
<keyword evidence="5" id="KW-0539">Nucleus</keyword>
<evidence type="ECO:0000256" key="7">
    <source>
        <dbReference type="SAM" id="MobiDB-lite"/>
    </source>
</evidence>
<dbReference type="PANTHER" id="PTHR47287">
    <property type="entry name" value="C2H2 AND C2HC ZINC FINGERS SUPERFAMILY PROTEIN"/>
    <property type="match status" value="1"/>
</dbReference>
<evidence type="ECO:0000259" key="8">
    <source>
        <dbReference type="PROSITE" id="PS50157"/>
    </source>
</evidence>
<evidence type="ECO:0000256" key="3">
    <source>
        <dbReference type="ARBA" id="ARBA00022771"/>
    </source>
</evidence>
<name>A0A6A6NEZ2_HEVBR</name>
<dbReference type="EMBL" id="JAAGAX010000002">
    <property type="protein sequence ID" value="KAF2323711.1"/>
    <property type="molecule type" value="Genomic_DNA"/>
</dbReference>
<dbReference type="GO" id="GO:0009788">
    <property type="term" value="P:negative regulation of abscisic acid-activated signaling pathway"/>
    <property type="evidence" value="ECO:0007669"/>
    <property type="project" value="InterPro"/>
</dbReference>
<sequence length="309" mass="33841">MEPIPSEPQPCPSDASSISAASEGTHHELAQQLHVGDVNMQKMKMKMKEKSEPAAAITHESSSRVLLDLKLSSDDSIRGSKLELNLFTANNESTDENMHAEKRSDYNNNSNQSKVFSCSFCNREFSTSQALGGHQNAHKQERAIAKRRQGIDLDAFGHYPYNYYPYSTLAAPLQHSLYGSLSRSLGVRMDSLIHKPSSSYPWMSSGGAYRYGHSGWSRQGLLNSQQPSIDRLRMERLNNGGGGFGLFASGSSSSSRIDENKNNSIINLDASPSNINAMTTPSTSDHLQRADHATSNQVDASGLDLSLKL</sequence>
<dbReference type="InterPro" id="IPR036236">
    <property type="entry name" value="Znf_C2H2_sf"/>
</dbReference>
<keyword evidence="10" id="KW-1185">Reference proteome</keyword>
<evidence type="ECO:0000256" key="4">
    <source>
        <dbReference type="ARBA" id="ARBA00022833"/>
    </source>
</evidence>
<evidence type="ECO:0000313" key="10">
    <source>
        <dbReference type="Proteomes" id="UP000467840"/>
    </source>
</evidence>
<reference evidence="9 10" key="1">
    <citation type="journal article" date="2020" name="Mol. Plant">
        <title>The Chromosome-Based Rubber Tree Genome Provides New Insights into Spurge Genome Evolution and Rubber Biosynthesis.</title>
        <authorList>
            <person name="Liu J."/>
            <person name="Shi C."/>
            <person name="Shi C.C."/>
            <person name="Li W."/>
            <person name="Zhang Q.J."/>
            <person name="Zhang Y."/>
            <person name="Li K."/>
            <person name="Lu H.F."/>
            <person name="Shi C."/>
            <person name="Zhu S.T."/>
            <person name="Xiao Z.Y."/>
            <person name="Nan H."/>
            <person name="Yue Y."/>
            <person name="Zhu X.G."/>
            <person name="Wu Y."/>
            <person name="Hong X.N."/>
            <person name="Fan G.Y."/>
            <person name="Tong Y."/>
            <person name="Zhang D."/>
            <person name="Mao C.L."/>
            <person name="Liu Y.L."/>
            <person name="Hao S.J."/>
            <person name="Liu W.Q."/>
            <person name="Lv M.Q."/>
            <person name="Zhang H.B."/>
            <person name="Liu Y."/>
            <person name="Hu-Tang G.R."/>
            <person name="Wang J.P."/>
            <person name="Wang J.H."/>
            <person name="Sun Y.H."/>
            <person name="Ni S.B."/>
            <person name="Chen W.B."/>
            <person name="Zhang X.C."/>
            <person name="Jiao Y.N."/>
            <person name="Eichler E.E."/>
            <person name="Li G.H."/>
            <person name="Liu X."/>
            <person name="Gao L.Z."/>
        </authorList>
    </citation>
    <scope>NUCLEOTIDE SEQUENCE [LARGE SCALE GENOMIC DNA]</scope>
    <source>
        <strain evidence="10">cv. GT1</strain>
        <tissue evidence="9">Leaf</tissue>
    </source>
</reference>
<evidence type="ECO:0000256" key="2">
    <source>
        <dbReference type="ARBA" id="ARBA00022723"/>
    </source>
</evidence>
<proteinExistence type="predicted"/>
<comment type="caution">
    <text evidence="9">The sequence shown here is derived from an EMBL/GenBank/DDBJ whole genome shotgun (WGS) entry which is preliminary data.</text>
</comment>
<dbReference type="GO" id="GO:0008270">
    <property type="term" value="F:zinc ion binding"/>
    <property type="evidence" value="ECO:0007669"/>
    <property type="project" value="UniProtKB-KW"/>
</dbReference>
<dbReference type="Pfam" id="PF13912">
    <property type="entry name" value="zf-C2H2_6"/>
    <property type="match status" value="1"/>
</dbReference>
<organism evidence="9 10">
    <name type="scientific">Hevea brasiliensis</name>
    <name type="common">Para rubber tree</name>
    <name type="synonym">Siphonia brasiliensis</name>
    <dbReference type="NCBI Taxonomy" id="3981"/>
    <lineage>
        <taxon>Eukaryota</taxon>
        <taxon>Viridiplantae</taxon>
        <taxon>Streptophyta</taxon>
        <taxon>Embryophyta</taxon>
        <taxon>Tracheophyta</taxon>
        <taxon>Spermatophyta</taxon>
        <taxon>Magnoliopsida</taxon>
        <taxon>eudicotyledons</taxon>
        <taxon>Gunneridae</taxon>
        <taxon>Pentapetalae</taxon>
        <taxon>rosids</taxon>
        <taxon>fabids</taxon>
        <taxon>Malpighiales</taxon>
        <taxon>Euphorbiaceae</taxon>
        <taxon>Crotonoideae</taxon>
        <taxon>Micrandreae</taxon>
        <taxon>Hevea</taxon>
    </lineage>
</organism>
<dbReference type="Proteomes" id="UP000467840">
    <property type="component" value="Chromosome 11"/>
</dbReference>
<evidence type="ECO:0000313" key="9">
    <source>
        <dbReference type="EMBL" id="KAF2323711.1"/>
    </source>
</evidence>
<keyword evidence="2" id="KW-0479">Metal-binding</keyword>
<protein>
    <recommendedName>
        <fullName evidence="8">C2H2-type domain-containing protein</fullName>
    </recommendedName>
</protein>
<keyword evidence="3 6" id="KW-0863">Zinc-finger</keyword>
<keyword evidence="4" id="KW-0862">Zinc</keyword>
<dbReference type="GO" id="GO:0005634">
    <property type="term" value="C:nucleus"/>
    <property type="evidence" value="ECO:0007669"/>
    <property type="project" value="UniProtKB-SubCell"/>
</dbReference>
<evidence type="ECO:0000256" key="5">
    <source>
        <dbReference type="ARBA" id="ARBA00023242"/>
    </source>
</evidence>
<dbReference type="PROSITE" id="PS50157">
    <property type="entry name" value="ZINC_FINGER_C2H2_2"/>
    <property type="match status" value="1"/>
</dbReference>
<dbReference type="PROSITE" id="PS00028">
    <property type="entry name" value="ZINC_FINGER_C2H2_1"/>
    <property type="match status" value="1"/>
</dbReference>
<comment type="subcellular location">
    <subcellularLocation>
        <location evidence="1">Nucleus</location>
    </subcellularLocation>
</comment>
<evidence type="ECO:0000256" key="6">
    <source>
        <dbReference type="PROSITE-ProRule" id="PRU00042"/>
    </source>
</evidence>
<gene>
    <name evidence="9" type="ORF">GH714_036673</name>
</gene>
<accession>A0A6A6NEZ2</accession>
<dbReference type="SUPFAM" id="SSF57667">
    <property type="entry name" value="beta-beta-alpha zinc fingers"/>
    <property type="match status" value="1"/>
</dbReference>
<feature type="region of interest" description="Disordered" evidence="7">
    <location>
        <begin position="1"/>
        <end position="24"/>
    </location>
</feature>